<dbReference type="PhylomeDB" id="A7RGU9"/>
<accession>A7RGU9</accession>
<dbReference type="SMART" id="SM00262">
    <property type="entry name" value="GEL"/>
    <property type="match status" value="3"/>
</dbReference>
<dbReference type="STRING" id="45351.A7RGU9"/>
<organism evidence="7 8">
    <name type="scientific">Nematostella vectensis</name>
    <name type="common">Starlet sea anemone</name>
    <dbReference type="NCBI Taxonomy" id="45351"/>
    <lineage>
        <taxon>Eukaryota</taxon>
        <taxon>Metazoa</taxon>
        <taxon>Cnidaria</taxon>
        <taxon>Anthozoa</taxon>
        <taxon>Hexacorallia</taxon>
        <taxon>Actiniaria</taxon>
        <taxon>Edwardsiidae</taxon>
        <taxon>Nematostella</taxon>
    </lineage>
</organism>
<evidence type="ECO:0000256" key="4">
    <source>
        <dbReference type="ARBA" id="ARBA00023203"/>
    </source>
</evidence>
<feature type="region of interest" description="Disordered" evidence="5">
    <location>
        <begin position="367"/>
        <end position="395"/>
    </location>
</feature>
<dbReference type="InterPro" id="IPR007122">
    <property type="entry name" value="Villin/Gelsolin"/>
</dbReference>
<dbReference type="eggNOG" id="KOG0443">
    <property type="taxonomic scope" value="Eukaryota"/>
</dbReference>
<dbReference type="GO" id="GO:0008154">
    <property type="term" value="P:actin polymerization or depolymerization"/>
    <property type="evidence" value="ECO:0000318"/>
    <property type="project" value="GO_Central"/>
</dbReference>
<keyword evidence="2" id="KW-0117">Actin capping</keyword>
<sequence length="395" mass="45380">MSGLRKQEQPKWQDTNLALFGSDIEKNVKREAAGQERAWSGAGKREGLQIWRVEQFKVKSVLRDDYGKFYDGDSYIILNTYKDPEEDEFKYDVHFWIGQDSTQDEYGTAAYKTVELDIYLNDKPVQHREVQGHESKLFMSYFDSLTILKGGVKSGFKHVRPEVYQPRLLRVYGTTPKSVKVEEVPFVRKSLNSDDVFILDKGKTIYQWNGKDCDKDEKFRAAQEANRLKSERGGRPVIEVIDEGEDRSAPFYRFLPDLPCKEEKGDYDDFEPVLLRVSDASGQMKLTEMKKGKGRITRNDFDEKDVFLFDTGNVLFVYSGNKASIDERRLALQIGTNYLNGTNHPFASISAIYDERLPEEFLEALAPSSAPSSGHAYTDGQPKQQTRSYGYSYKR</sequence>
<dbReference type="GO" id="GO:0015629">
    <property type="term" value="C:actin cytoskeleton"/>
    <property type="evidence" value="ECO:0000318"/>
    <property type="project" value="GO_Central"/>
</dbReference>
<dbReference type="InParanoid" id="A7RGU9"/>
<evidence type="ECO:0000259" key="6">
    <source>
        <dbReference type="Pfam" id="PF00626"/>
    </source>
</evidence>
<name>A7RGU9_NEMVE</name>
<dbReference type="PANTHER" id="PTHR11977">
    <property type="entry name" value="VILLIN"/>
    <property type="match status" value="1"/>
</dbReference>
<evidence type="ECO:0000313" key="8">
    <source>
        <dbReference type="Proteomes" id="UP000001593"/>
    </source>
</evidence>
<dbReference type="PRINTS" id="PR00597">
    <property type="entry name" value="GELSOLIN"/>
</dbReference>
<dbReference type="FunFam" id="3.40.20.10:FF:000043">
    <property type="entry name" value="macrophage-capping protein-like isoform X2"/>
    <property type="match status" value="1"/>
</dbReference>
<dbReference type="GO" id="GO:0051015">
    <property type="term" value="F:actin filament binding"/>
    <property type="evidence" value="ECO:0000318"/>
    <property type="project" value="GO_Central"/>
</dbReference>
<dbReference type="AlphaFoldDB" id="A7RGU9"/>
<dbReference type="EMBL" id="DS469510">
    <property type="protein sequence ID" value="EDO49234.1"/>
    <property type="molecule type" value="Genomic_DNA"/>
</dbReference>
<dbReference type="OMA" id="HEFYRSI"/>
<dbReference type="PANTHER" id="PTHR11977:SF137">
    <property type="entry name" value="VILLIN-LIKE PROTEIN QUAIL"/>
    <property type="match status" value="1"/>
</dbReference>
<dbReference type="Gene3D" id="3.40.20.10">
    <property type="entry name" value="Severin"/>
    <property type="match status" value="3"/>
</dbReference>
<dbReference type="InterPro" id="IPR007123">
    <property type="entry name" value="Gelsolin-like_dom"/>
</dbReference>
<dbReference type="GO" id="GO:0051693">
    <property type="term" value="P:actin filament capping"/>
    <property type="evidence" value="ECO:0007669"/>
    <property type="project" value="UniProtKB-KW"/>
</dbReference>
<dbReference type="SUPFAM" id="SSF55753">
    <property type="entry name" value="Actin depolymerizing proteins"/>
    <property type="match status" value="3"/>
</dbReference>
<evidence type="ECO:0000256" key="3">
    <source>
        <dbReference type="ARBA" id="ARBA00022737"/>
    </source>
</evidence>
<evidence type="ECO:0000256" key="5">
    <source>
        <dbReference type="SAM" id="MobiDB-lite"/>
    </source>
</evidence>
<comment type="similarity">
    <text evidence="1">Belongs to the villin/gelsolin family.</text>
</comment>
<keyword evidence="3" id="KW-0677">Repeat</keyword>
<dbReference type="CDD" id="cd11290">
    <property type="entry name" value="gelsolin_S1_like"/>
    <property type="match status" value="1"/>
</dbReference>
<evidence type="ECO:0000256" key="2">
    <source>
        <dbReference type="ARBA" id="ARBA00022467"/>
    </source>
</evidence>
<protein>
    <recommendedName>
        <fullName evidence="6">Gelsolin-like domain-containing protein</fullName>
    </recommendedName>
</protein>
<dbReference type="HOGENOM" id="CLU_002568_0_1_1"/>
<evidence type="ECO:0000313" key="7">
    <source>
        <dbReference type="EMBL" id="EDO49234.1"/>
    </source>
</evidence>
<dbReference type="Pfam" id="PF00626">
    <property type="entry name" value="Gelsolin"/>
    <property type="match status" value="3"/>
</dbReference>
<keyword evidence="8" id="KW-1185">Reference proteome</keyword>
<keyword evidence="4" id="KW-0009">Actin-binding</keyword>
<feature type="domain" description="Gelsolin-like" evidence="6">
    <location>
        <begin position="295"/>
        <end position="333"/>
    </location>
</feature>
<proteinExistence type="inferred from homology"/>
<feature type="domain" description="Gelsolin-like" evidence="6">
    <location>
        <begin position="178"/>
        <end position="245"/>
    </location>
</feature>
<reference evidence="7 8" key="1">
    <citation type="journal article" date="2007" name="Science">
        <title>Sea anemone genome reveals ancestral eumetazoan gene repertoire and genomic organization.</title>
        <authorList>
            <person name="Putnam N.H."/>
            <person name="Srivastava M."/>
            <person name="Hellsten U."/>
            <person name="Dirks B."/>
            <person name="Chapman J."/>
            <person name="Salamov A."/>
            <person name="Terry A."/>
            <person name="Shapiro H."/>
            <person name="Lindquist E."/>
            <person name="Kapitonov V.V."/>
            <person name="Jurka J."/>
            <person name="Genikhovich G."/>
            <person name="Grigoriev I.V."/>
            <person name="Lucas S.M."/>
            <person name="Steele R.E."/>
            <person name="Finnerty J.R."/>
            <person name="Technau U."/>
            <person name="Martindale M.Q."/>
            <person name="Rokhsar D.S."/>
        </authorList>
    </citation>
    <scope>NUCLEOTIDE SEQUENCE [LARGE SCALE GENOMIC DNA]</scope>
    <source>
        <strain evidence="8">CH2 X CH6</strain>
    </source>
</reference>
<gene>
    <name evidence="7" type="ORF">NEMVEDRAFT_v1g177729</name>
</gene>
<dbReference type="InterPro" id="IPR029006">
    <property type="entry name" value="ADF-H/Gelsolin-like_dom_sf"/>
</dbReference>
<dbReference type="Proteomes" id="UP000001593">
    <property type="component" value="Unassembled WGS sequence"/>
</dbReference>
<feature type="domain" description="Gelsolin-like" evidence="6">
    <location>
        <begin position="65"/>
        <end position="139"/>
    </location>
</feature>
<evidence type="ECO:0000256" key="1">
    <source>
        <dbReference type="ARBA" id="ARBA00008418"/>
    </source>
</evidence>
<dbReference type="GO" id="GO:0005737">
    <property type="term" value="C:cytoplasm"/>
    <property type="evidence" value="ECO:0000318"/>
    <property type="project" value="GO_Central"/>
</dbReference>